<gene>
    <name evidence="1" type="ORF">SDC9_195957</name>
</gene>
<accession>A0A645IB51</accession>
<organism evidence="1">
    <name type="scientific">bioreactor metagenome</name>
    <dbReference type="NCBI Taxonomy" id="1076179"/>
    <lineage>
        <taxon>unclassified sequences</taxon>
        <taxon>metagenomes</taxon>
        <taxon>ecological metagenomes</taxon>
    </lineage>
</organism>
<name>A0A645IB51_9ZZZZ</name>
<reference evidence="1" key="1">
    <citation type="submission" date="2019-08" db="EMBL/GenBank/DDBJ databases">
        <authorList>
            <person name="Kucharzyk K."/>
            <person name="Murdoch R.W."/>
            <person name="Higgins S."/>
            <person name="Loffler F."/>
        </authorList>
    </citation>
    <scope>NUCLEOTIDE SEQUENCE</scope>
</reference>
<dbReference type="EMBL" id="VSSQ01110610">
    <property type="protein sequence ID" value="MPN48350.1"/>
    <property type="molecule type" value="Genomic_DNA"/>
</dbReference>
<evidence type="ECO:0000313" key="1">
    <source>
        <dbReference type="EMBL" id="MPN48350.1"/>
    </source>
</evidence>
<sequence length="97" mass="10493">MRAAALFEIPGRGAQHMRHGCQRSRNQRGVLEPVAAAYGQIEALAHDVDASVVQVQIQLQPGVALQEGGEGARDLRQRECHGRADLEQAAGRSLERA</sequence>
<dbReference type="AlphaFoldDB" id="A0A645IB51"/>
<protein>
    <submittedName>
        <fullName evidence="1">Uncharacterized protein</fullName>
    </submittedName>
</protein>
<proteinExistence type="predicted"/>
<comment type="caution">
    <text evidence="1">The sequence shown here is derived from an EMBL/GenBank/DDBJ whole genome shotgun (WGS) entry which is preliminary data.</text>
</comment>